<dbReference type="InterPro" id="IPR000219">
    <property type="entry name" value="DH_dom"/>
</dbReference>
<protein>
    <recommendedName>
        <fullName evidence="12">DH domain-containing protein</fullName>
    </recommendedName>
</protein>
<keyword evidence="2 5" id="KW-0728">SH3 domain</keyword>
<dbReference type="InterPro" id="IPR011993">
    <property type="entry name" value="PH-like_dom_sf"/>
</dbReference>
<dbReference type="GO" id="GO:0005737">
    <property type="term" value="C:cytoplasm"/>
    <property type="evidence" value="ECO:0007669"/>
    <property type="project" value="UniProtKB-SubCell"/>
</dbReference>
<feature type="domain" description="SH3" evidence="7">
    <location>
        <begin position="305"/>
        <end position="363"/>
    </location>
</feature>
<dbReference type="PROSITE" id="PS50002">
    <property type="entry name" value="SH3"/>
    <property type="match status" value="1"/>
</dbReference>
<dbReference type="Gene3D" id="2.30.29.30">
    <property type="entry name" value="Pleckstrin-homology domain (PH domain)/Phosphotyrosine-binding domain (PTB)"/>
    <property type="match status" value="1"/>
</dbReference>
<dbReference type="PANTHER" id="PTHR22826">
    <property type="entry name" value="RHO GUANINE EXCHANGE FACTOR-RELATED"/>
    <property type="match status" value="1"/>
</dbReference>
<dbReference type="SUPFAM" id="SSF48065">
    <property type="entry name" value="DBL homology domain (DH-domain)"/>
    <property type="match status" value="1"/>
</dbReference>
<evidence type="ECO:0000259" key="8">
    <source>
        <dbReference type="PROSITE" id="PS50003"/>
    </source>
</evidence>
<dbReference type="Proteomes" id="UP001148018">
    <property type="component" value="Unassembled WGS sequence"/>
</dbReference>
<dbReference type="Pfam" id="PF22697">
    <property type="entry name" value="SOS1_NGEF_PH"/>
    <property type="match status" value="1"/>
</dbReference>
<dbReference type="SMART" id="SM00325">
    <property type="entry name" value="RhoGEF"/>
    <property type="match status" value="1"/>
</dbReference>
<dbReference type="Pfam" id="PF23587">
    <property type="entry name" value="SH3_KALRN"/>
    <property type="match status" value="1"/>
</dbReference>
<feature type="region of interest" description="Disordered" evidence="6">
    <location>
        <begin position="281"/>
        <end position="302"/>
    </location>
</feature>
<keyword evidence="3" id="KW-0963">Cytoplasm</keyword>
<evidence type="ECO:0000256" key="3">
    <source>
        <dbReference type="ARBA" id="ARBA00022490"/>
    </source>
</evidence>
<name>A0A9Q0D7S4_9TELE</name>
<dbReference type="Pfam" id="PF00621">
    <property type="entry name" value="RhoGEF"/>
    <property type="match status" value="1"/>
</dbReference>
<evidence type="ECO:0000256" key="5">
    <source>
        <dbReference type="PROSITE-ProRule" id="PRU00192"/>
    </source>
</evidence>
<dbReference type="GO" id="GO:0014069">
    <property type="term" value="C:postsynaptic density"/>
    <property type="evidence" value="ECO:0007669"/>
    <property type="project" value="TreeGrafter"/>
</dbReference>
<dbReference type="AlphaFoldDB" id="A0A9Q0D7S4"/>
<feature type="domain" description="PH" evidence="8">
    <location>
        <begin position="143"/>
        <end position="276"/>
    </location>
</feature>
<evidence type="ECO:0000256" key="2">
    <source>
        <dbReference type="ARBA" id="ARBA00022443"/>
    </source>
</evidence>
<dbReference type="Gene3D" id="1.20.900.10">
    <property type="entry name" value="Dbl homology (DH) domain"/>
    <property type="match status" value="1"/>
</dbReference>
<dbReference type="InterPro" id="IPR055251">
    <property type="entry name" value="SOS1_NGEF_PH"/>
</dbReference>
<feature type="domain" description="DH" evidence="9">
    <location>
        <begin position="1"/>
        <end position="131"/>
    </location>
</feature>
<keyword evidence="4" id="KW-0344">Guanine-nucleotide releasing factor</keyword>
<dbReference type="GO" id="GO:0007411">
    <property type="term" value="P:axon guidance"/>
    <property type="evidence" value="ECO:0007669"/>
    <property type="project" value="TreeGrafter"/>
</dbReference>
<dbReference type="PANTHER" id="PTHR22826:SF49">
    <property type="entry name" value="KALIRIN"/>
    <property type="match status" value="1"/>
</dbReference>
<dbReference type="InterPro" id="IPR036028">
    <property type="entry name" value="SH3-like_dom_sf"/>
</dbReference>
<dbReference type="FunFam" id="1.20.900.10:FF:000008">
    <property type="entry name" value="rho guanine nucleotide exchange factor 25"/>
    <property type="match status" value="1"/>
</dbReference>
<dbReference type="OrthoDB" id="10256089at2759"/>
<dbReference type="GO" id="GO:0019898">
    <property type="term" value="C:extrinsic component of membrane"/>
    <property type="evidence" value="ECO:0007669"/>
    <property type="project" value="TreeGrafter"/>
</dbReference>
<organism evidence="10 11">
    <name type="scientific">Muraenolepis orangiensis</name>
    <name type="common">Patagonian moray cod</name>
    <dbReference type="NCBI Taxonomy" id="630683"/>
    <lineage>
        <taxon>Eukaryota</taxon>
        <taxon>Metazoa</taxon>
        <taxon>Chordata</taxon>
        <taxon>Craniata</taxon>
        <taxon>Vertebrata</taxon>
        <taxon>Euteleostomi</taxon>
        <taxon>Actinopterygii</taxon>
        <taxon>Neopterygii</taxon>
        <taxon>Teleostei</taxon>
        <taxon>Neoteleostei</taxon>
        <taxon>Acanthomorphata</taxon>
        <taxon>Zeiogadaria</taxon>
        <taxon>Gadariae</taxon>
        <taxon>Gadiformes</taxon>
        <taxon>Muraenolepidoidei</taxon>
        <taxon>Muraenolepididae</taxon>
        <taxon>Muraenolepis</taxon>
    </lineage>
</organism>
<dbReference type="SUPFAM" id="SSF50729">
    <property type="entry name" value="PH domain-like"/>
    <property type="match status" value="1"/>
</dbReference>
<comment type="caution">
    <text evidence="10">The sequence shown here is derived from an EMBL/GenBank/DDBJ whole genome shotgun (WGS) entry which is preliminary data.</text>
</comment>
<evidence type="ECO:0000259" key="7">
    <source>
        <dbReference type="PROSITE" id="PS50002"/>
    </source>
</evidence>
<dbReference type="PROSITE" id="PS50003">
    <property type="entry name" value="PH_DOMAIN"/>
    <property type="match status" value="1"/>
</dbReference>
<feature type="non-terminal residue" evidence="10">
    <location>
        <position position="363"/>
    </location>
</feature>
<dbReference type="PROSITE" id="PS50010">
    <property type="entry name" value="DH_2"/>
    <property type="match status" value="1"/>
</dbReference>
<evidence type="ECO:0000256" key="6">
    <source>
        <dbReference type="SAM" id="MobiDB-lite"/>
    </source>
</evidence>
<dbReference type="InterPro" id="IPR035899">
    <property type="entry name" value="DBL_dom_sf"/>
</dbReference>
<dbReference type="InterPro" id="IPR001452">
    <property type="entry name" value="SH3_domain"/>
</dbReference>
<evidence type="ECO:0000313" key="10">
    <source>
        <dbReference type="EMBL" id="KAJ3583744.1"/>
    </source>
</evidence>
<proteinExistence type="predicted"/>
<comment type="subcellular location">
    <subcellularLocation>
        <location evidence="1">Cytoplasm</location>
    </subcellularLocation>
</comment>
<dbReference type="GO" id="GO:0005085">
    <property type="term" value="F:guanyl-nucleotide exchange factor activity"/>
    <property type="evidence" value="ECO:0007669"/>
    <property type="project" value="UniProtKB-KW"/>
</dbReference>
<dbReference type="InterPro" id="IPR051336">
    <property type="entry name" value="RhoGEF_Guanine_NuclExch_SF"/>
</dbReference>
<sequence length="363" mass="42058">MVFGNIHQIYDWHRDFFQVELERCLKDQDLLAELFIKHERPLHMYVVYCQNKPHSEFIVVQYQSFFEEIQREISCRMSISDYLIKPVQRITRYQLLLKDFLKYTSKAGLDCKDIEKALQMMSLVPKRCNDMMNIGRLQGYEGKLSSQGKLLEQDTFGVLEQDGGVLSHSSKERRLFLFEHLVMFTEVSSLVMEDHVTQDHVTQDHVTQDHVTQDHVTQDHVTEDHVTQDHVTQDHVTQDLLQFVLWSRGSEERFTLQAPSASVRTSWVEQINQLVEAHKDFLSGQPPSVPPTPNGHAPHDTETHQDQNLVLVLQDFSAVREDEITVVRGDRVQVLSSNQQGQSLVFRPGDSESPPAEGWVPRR</sequence>
<dbReference type="InterPro" id="IPR047053">
    <property type="entry name" value="Kalirin_TRIO_SH3_2"/>
</dbReference>
<dbReference type="SUPFAM" id="SSF50044">
    <property type="entry name" value="SH3-domain"/>
    <property type="match status" value="1"/>
</dbReference>
<dbReference type="CDD" id="cd00160">
    <property type="entry name" value="RhoGEF"/>
    <property type="match status" value="1"/>
</dbReference>
<dbReference type="InterPro" id="IPR001849">
    <property type="entry name" value="PH_domain"/>
</dbReference>
<evidence type="ECO:0000259" key="9">
    <source>
        <dbReference type="PROSITE" id="PS50010"/>
    </source>
</evidence>
<feature type="region of interest" description="Disordered" evidence="6">
    <location>
        <begin position="339"/>
        <end position="363"/>
    </location>
</feature>
<dbReference type="Gene3D" id="2.30.30.40">
    <property type="entry name" value="SH3 Domains"/>
    <property type="match status" value="1"/>
</dbReference>
<accession>A0A9Q0D7S4</accession>
<evidence type="ECO:0000256" key="1">
    <source>
        <dbReference type="ARBA" id="ARBA00004496"/>
    </source>
</evidence>
<dbReference type="EMBL" id="JANIIK010000124">
    <property type="protein sequence ID" value="KAJ3583744.1"/>
    <property type="molecule type" value="Genomic_DNA"/>
</dbReference>
<dbReference type="GO" id="GO:0035556">
    <property type="term" value="P:intracellular signal transduction"/>
    <property type="evidence" value="ECO:0007669"/>
    <property type="project" value="TreeGrafter"/>
</dbReference>
<gene>
    <name evidence="10" type="ORF">NHX12_015617</name>
</gene>
<evidence type="ECO:0008006" key="12">
    <source>
        <dbReference type="Google" id="ProtNLM"/>
    </source>
</evidence>
<evidence type="ECO:0000313" key="11">
    <source>
        <dbReference type="Proteomes" id="UP001148018"/>
    </source>
</evidence>
<keyword evidence="11" id="KW-1185">Reference proteome</keyword>
<evidence type="ECO:0000256" key="4">
    <source>
        <dbReference type="ARBA" id="ARBA00022658"/>
    </source>
</evidence>
<reference evidence="10" key="1">
    <citation type="submission" date="2022-07" db="EMBL/GenBank/DDBJ databases">
        <title>Chromosome-level genome of Muraenolepis orangiensis.</title>
        <authorList>
            <person name="Kim J."/>
        </authorList>
    </citation>
    <scope>NUCLEOTIDE SEQUENCE</scope>
    <source>
        <strain evidence="10">KU_S4_2022</strain>
        <tissue evidence="10">Muscle</tissue>
    </source>
</reference>